<evidence type="ECO:0000256" key="9">
    <source>
        <dbReference type="SAM" id="MobiDB-lite"/>
    </source>
</evidence>
<comment type="function">
    <text evidence="1">Cytochrome c oxidase subunit which plays a role in assembly of respiratory supercomplexes.</text>
</comment>
<organism evidence="12 13">
    <name type="scientific">Sclerotinia borealis (strain F-4128)</name>
    <dbReference type="NCBI Taxonomy" id="1432307"/>
    <lineage>
        <taxon>Eukaryota</taxon>
        <taxon>Fungi</taxon>
        <taxon>Dikarya</taxon>
        <taxon>Ascomycota</taxon>
        <taxon>Pezizomycotina</taxon>
        <taxon>Leotiomycetes</taxon>
        <taxon>Helotiales</taxon>
        <taxon>Sclerotiniaceae</taxon>
        <taxon>Sclerotinia</taxon>
    </lineage>
</organism>
<dbReference type="EMBL" id="AYSA01000094">
    <property type="protein sequence ID" value="ESZ97276.1"/>
    <property type="molecule type" value="Genomic_DNA"/>
</dbReference>
<keyword evidence="8 10" id="KW-0472">Membrane</keyword>
<protein>
    <submittedName>
        <fullName evidence="12">Putative Altered inheritance of mitochondria protein 31, mitochondrial</fullName>
    </submittedName>
</protein>
<evidence type="ECO:0000256" key="8">
    <source>
        <dbReference type="ARBA" id="ARBA00023136"/>
    </source>
</evidence>
<dbReference type="PROSITE" id="PS51503">
    <property type="entry name" value="HIG1"/>
    <property type="match status" value="1"/>
</dbReference>
<dbReference type="InterPro" id="IPR007667">
    <property type="entry name" value="Hypoxia_induced_domain"/>
</dbReference>
<evidence type="ECO:0000313" key="13">
    <source>
        <dbReference type="Proteomes" id="UP000019487"/>
    </source>
</evidence>
<evidence type="ECO:0000256" key="2">
    <source>
        <dbReference type="ARBA" id="ARBA00004325"/>
    </source>
</evidence>
<feature type="region of interest" description="Disordered" evidence="9">
    <location>
        <begin position="126"/>
        <end position="183"/>
    </location>
</feature>
<keyword evidence="7" id="KW-0496">Mitochondrion</keyword>
<dbReference type="PANTHER" id="PTHR12297">
    <property type="entry name" value="HYPOXIA-INDUCBILE GENE 1 HIG1 -RELATED"/>
    <property type="match status" value="1"/>
</dbReference>
<accession>W9CN56</accession>
<gene>
    <name evidence="12" type="ORF">SBOR_2350</name>
</gene>
<evidence type="ECO:0000256" key="5">
    <source>
        <dbReference type="ARBA" id="ARBA00022692"/>
    </source>
</evidence>
<dbReference type="Pfam" id="PF04588">
    <property type="entry name" value="HIG_1_N"/>
    <property type="match status" value="1"/>
</dbReference>
<dbReference type="PANTHER" id="PTHR12297:SF3">
    <property type="entry name" value="HIG1 DOMAIN FAMILY MEMBER 1A"/>
    <property type="match status" value="1"/>
</dbReference>
<dbReference type="OrthoDB" id="6604018at2759"/>
<keyword evidence="13" id="KW-1185">Reference proteome</keyword>
<comment type="caution">
    <text evidence="12">The sequence shown here is derived from an EMBL/GenBank/DDBJ whole genome shotgun (WGS) entry which is preliminary data.</text>
</comment>
<evidence type="ECO:0000259" key="11">
    <source>
        <dbReference type="PROSITE" id="PS51503"/>
    </source>
</evidence>
<name>W9CN56_SCLBF</name>
<feature type="compositionally biased region" description="Basic and acidic residues" evidence="9">
    <location>
        <begin position="131"/>
        <end position="146"/>
    </location>
</feature>
<evidence type="ECO:0000256" key="4">
    <source>
        <dbReference type="ARBA" id="ARBA00011565"/>
    </source>
</evidence>
<feature type="transmembrane region" description="Helical" evidence="10">
    <location>
        <begin position="72"/>
        <end position="93"/>
    </location>
</feature>
<reference evidence="12 13" key="1">
    <citation type="journal article" date="2014" name="Genome Announc.">
        <title>Draft genome sequence of Sclerotinia borealis, a psychrophilic plant pathogenic fungus.</title>
        <authorList>
            <person name="Mardanov A.V."/>
            <person name="Beletsky A.V."/>
            <person name="Kadnikov V.V."/>
            <person name="Ignatov A.N."/>
            <person name="Ravin N.V."/>
        </authorList>
    </citation>
    <scope>NUCLEOTIDE SEQUENCE [LARGE SCALE GENOMIC DNA]</scope>
    <source>
        <strain evidence="13">F-4157</strain>
    </source>
</reference>
<dbReference type="Gene3D" id="6.10.140.1320">
    <property type="match status" value="1"/>
</dbReference>
<evidence type="ECO:0000256" key="1">
    <source>
        <dbReference type="ARBA" id="ARBA00002584"/>
    </source>
</evidence>
<keyword evidence="6 10" id="KW-1133">Transmembrane helix</keyword>
<dbReference type="AlphaFoldDB" id="W9CN56"/>
<dbReference type="GO" id="GO:0031966">
    <property type="term" value="C:mitochondrial membrane"/>
    <property type="evidence" value="ECO:0007669"/>
    <property type="project" value="UniProtKB-SubCell"/>
</dbReference>
<dbReference type="Proteomes" id="UP000019487">
    <property type="component" value="Unassembled WGS sequence"/>
</dbReference>
<feature type="domain" description="HIG1" evidence="11">
    <location>
        <begin position="7"/>
        <end position="104"/>
    </location>
</feature>
<evidence type="ECO:0000313" key="12">
    <source>
        <dbReference type="EMBL" id="ESZ97276.1"/>
    </source>
</evidence>
<evidence type="ECO:0000256" key="10">
    <source>
        <dbReference type="SAM" id="Phobius"/>
    </source>
</evidence>
<dbReference type="STRING" id="1432307.W9CN56"/>
<comment type="subcellular location">
    <subcellularLocation>
        <location evidence="2">Mitochondrion membrane</location>
    </subcellularLocation>
</comment>
<comment type="subunit">
    <text evidence="4">Associates with the respiratory chain complex III/complex IV supercomplex.</text>
</comment>
<evidence type="ECO:0000256" key="6">
    <source>
        <dbReference type="ARBA" id="ARBA00022989"/>
    </source>
</evidence>
<evidence type="ECO:0000256" key="3">
    <source>
        <dbReference type="ARBA" id="ARBA00009366"/>
    </source>
</evidence>
<proteinExistence type="inferred from homology"/>
<comment type="similarity">
    <text evidence="3">Belongs to the RCF1 family.</text>
</comment>
<dbReference type="HOGENOM" id="CLU_087356_0_2_1"/>
<sequence>MSNNTPLPSSFDGDTDFYEENRWQKLTRRFKEEPLIPLGKSSRLCCILTTMALFGASRAIRSGDHNRTQRMFRARIYAQGFTLLSMVAGSMYWNTDRKKRKEFEGVLEEQKAKEKNEAWIKELEARDEEDKEIRRARDERRRRSEGKPAAAISVANTTDSPVEGEQSKKGVMDQVQGMVWGKK</sequence>
<dbReference type="GO" id="GO:0097250">
    <property type="term" value="P:mitochondrial respirasome assembly"/>
    <property type="evidence" value="ECO:0007669"/>
    <property type="project" value="TreeGrafter"/>
</dbReference>
<dbReference type="InterPro" id="IPR050355">
    <property type="entry name" value="RCF1"/>
</dbReference>
<evidence type="ECO:0000256" key="7">
    <source>
        <dbReference type="ARBA" id="ARBA00023128"/>
    </source>
</evidence>
<keyword evidence="5 10" id="KW-0812">Transmembrane</keyword>